<evidence type="ECO:0000313" key="3">
    <source>
        <dbReference type="Proteomes" id="UP000886889"/>
    </source>
</evidence>
<keyword evidence="2" id="KW-0167">Capsid protein</keyword>
<name>A0A9D1T981_9FIRM</name>
<dbReference type="Proteomes" id="UP000886889">
    <property type="component" value="Unassembled WGS sequence"/>
</dbReference>
<dbReference type="AlphaFoldDB" id="A0A9D1T981"/>
<sequence>MNGQNRGSLLQYITEISFAVYDTLLYLDTHPEDQQALAYYQDMDQKRREALAEYGKQYGPLTADCPAAASCGRWQWINEPWPWEGGAC</sequence>
<keyword evidence="2" id="KW-0946">Virion</keyword>
<proteinExistence type="predicted"/>
<comment type="caution">
    <text evidence="2">The sequence shown here is derived from an EMBL/GenBank/DDBJ whole genome shotgun (WGS) entry which is preliminary data.</text>
</comment>
<dbReference type="PIRSF" id="PIRSF010606">
    <property type="entry name" value="Spore_coat_CotJB"/>
    <property type="match status" value="1"/>
</dbReference>
<dbReference type="EMBL" id="DVOS01000078">
    <property type="protein sequence ID" value="HIV24130.1"/>
    <property type="molecule type" value="Genomic_DNA"/>
</dbReference>
<organism evidence="2 3">
    <name type="scientific">Candidatus Merdiplasma excrementigallinarum</name>
    <dbReference type="NCBI Taxonomy" id="2840864"/>
    <lineage>
        <taxon>Bacteria</taxon>
        <taxon>Bacillati</taxon>
        <taxon>Bacillota</taxon>
        <taxon>Clostridia</taxon>
        <taxon>Lachnospirales</taxon>
        <taxon>Lachnospiraceae</taxon>
        <taxon>Lachnospiraceae incertae sedis</taxon>
        <taxon>Candidatus Merdiplasma</taxon>
    </lineage>
</organism>
<dbReference type="Pfam" id="PF12652">
    <property type="entry name" value="CotJB"/>
    <property type="match status" value="1"/>
</dbReference>
<evidence type="ECO:0000259" key="1">
    <source>
        <dbReference type="Pfam" id="PF12652"/>
    </source>
</evidence>
<dbReference type="InterPro" id="IPR016571">
    <property type="entry name" value="Spore_coat_assembly_CotJB"/>
</dbReference>
<protein>
    <submittedName>
        <fullName evidence="2">Spore coat protein CotJB</fullName>
    </submittedName>
</protein>
<gene>
    <name evidence="2" type="ORF">IAC80_09390</name>
</gene>
<dbReference type="InterPro" id="IPR024207">
    <property type="entry name" value="CotJB_dom"/>
</dbReference>
<reference evidence="2" key="1">
    <citation type="submission" date="2020-10" db="EMBL/GenBank/DDBJ databases">
        <authorList>
            <person name="Gilroy R."/>
        </authorList>
    </citation>
    <scope>NUCLEOTIDE SEQUENCE</scope>
    <source>
        <strain evidence="2">ChiBcec6-7307</strain>
    </source>
</reference>
<accession>A0A9D1T981</accession>
<reference evidence="2" key="2">
    <citation type="journal article" date="2021" name="PeerJ">
        <title>Extensive microbial diversity within the chicken gut microbiome revealed by metagenomics and culture.</title>
        <authorList>
            <person name="Gilroy R."/>
            <person name="Ravi A."/>
            <person name="Getino M."/>
            <person name="Pursley I."/>
            <person name="Horton D.L."/>
            <person name="Alikhan N.F."/>
            <person name="Baker D."/>
            <person name="Gharbi K."/>
            <person name="Hall N."/>
            <person name="Watson M."/>
            <person name="Adriaenssens E.M."/>
            <person name="Foster-Nyarko E."/>
            <person name="Jarju S."/>
            <person name="Secka A."/>
            <person name="Antonio M."/>
            <person name="Oren A."/>
            <person name="Chaudhuri R.R."/>
            <person name="La Ragione R."/>
            <person name="Hildebrand F."/>
            <person name="Pallen M.J."/>
        </authorList>
    </citation>
    <scope>NUCLEOTIDE SEQUENCE</scope>
    <source>
        <strain evidence="2">ChiBcec6-7307</strain>
    </source>
</reference>
<feature type="domain" description="Protein CotJB" evidence="1">
    <location>
        <begin position="8"/>
        <end position="84"/>
    </location>
</feature>
<evidence type="ECO:0000313" key="2">
    <source>
        <dbReference type="EMBL" id="HIV24130.1"/>
    </source>
</evidence>